<protein>
    <submittedName>
        <fullName evidence="6">Fibronectin type III</fullName>
    </submittedName>
</protein>
<evidence type="ECO:0000259" key="5">
    <source>
        <dbReference type="PROSITE" id="PS51820"/>
    </source>
</evidence>
<keyword evidence="2" id="KW-0624">Polysaccharide degradation</keyword>
<dbReference type="AlphaFoldDB" id="A0A089WXK3"/>
<evidence type="ECO:0000256" key="2">
    <source>
        <dbReference type="ARBA" id="ARBA00023326"/>
    </source>
</evidence>
<evidence type="ECO:0000313" key="6">
    <source>
        <dbReference type="EMBL" id="AIR96157.1"/>
    </source>
</evidence>
<proteinExistence type="predicted"/>
<feature type="domain" description="Fibronectin type-III" evidence="4">
    <location>
        <begin position="276"/>
        <end position="365"/>
    </location>
</feature>
<keyword evidence="3" id="KW-0732">Signal</keyword>
<dbReference type="STRING" id="1907.SGLAU_00645"/>
<dbReference type="GO" id="GO:0016798">
    <property type="term" value="F:hydrolase activity, acting on glycosyl bonds"/>
    <property type="evidence" value="ECO:0007669"/>
    <property type="project" value="UniProtKB-KW"/>
</dbReference>
<accession>A0A089WXK3</accession>
<feature type="domain" description="PA14" evidence="5">
    <location>
        <begin position="38"/>
        <end position="180"/>
    </location>
</feature>
<dbReference type="Gene3D" id="2.60.40.10">
    <property type="entry name" value="Immunoglobulins"/>
    <property type="match status" value="6"/>
</dbReference>
<dbReference type="GO" id="GO:0000272">
    <property type="term" value="P:polysaccharide catabolic process"/>
    <property type="evidence" value="ECO:0007669"/>
    <property type="project" value="UniProtKB-KW"/>
</dbReference>
<dbReference type="InterPro" id="IPR011658">
    <property type="entry name" value="PA14_dom"/>
</dbReference>
<dbReference type="KEGG" id="sgu:SGLAU_00645"/>
<sequence length="755" mass="79699">MRISLGTASRTGGAAVLSLATALAGLAFPATAHAAVTCPAGVWKAQYYANTTLSGTPKATVCDTAIAENYGYGDPSGVTLPSDHFGIRWTTTRNFGSGGPFDLSAAVQDGVRVYVDGHRKIDLWRNVSSTQRKTVRFTMPRGTHTLRVDFAAFTGTANISFSYKPVLGAAYDKTAPLAPVGVKSGYSASTLKSTLTWSRNHEMDLAGYRVYRRLAGTTGWSLRNATLITGTSFTEVPPATGATYEYALRAVDRSANASALSAVTSVVSADRTAPAAPTGLTATYDPSAGARLSWSPVSGASSYEVQRAVAPEGPFASVGTPLQSAALTDPSATAGTTYYYRVRARDNAGNASAYSATVQLDAPEAKPLPPTAVSANGWVDRNTVGWQYDGDASHRFHVYAAESAAGPWTRLTETPVTGPAYDDYAAPVREVRHYQVRTVTALGTESNPSATASATRTGDVTPPRMPYGLDAWDGTDGVHLVWTPNTDDTDHYLVMRSATFGAWEQIAVVREGTYLDTGTPAGVQFGYTVRAVDAAGNVSPLPEPGYGTVYGKRLPVYETPAAPASVTATADNGNVKVEWTASTSTDVAGYYVYRTTGTDPTSAYSVSPLITGTTFTNENVPAGKTWRYVVRAVSKHSRWSDFSPMAEVTVPCPVLTGPPTPRITGGGRGADYAQLSWEAGACDQGATVSYNVYRSTSSSDVFTPERRIATGVTALTYKDPGLARAYYYYVVTAVAADGTESAPQAQPFGISMMAP</sequence>
<dbReference type="CDD" id="cd00063">
    <property type="entry name" value="FN3"/>
    <property type="match status" value="2"/>
</dbReference>
<dbReference type="PANTHER" id="PTHR47135:SF1">
    <property type="entry name" value="FIBRONECTIN TYPE III DOMAIN-CONTAINING PROTEIN 7"/>
    <property type="match status" value="1"/>
</dbReference>
<dbReference type="Pfam" id="PF07691">
    <property type="entry name" value="PA14"/>
    <property type="match status" value="1"/>
</dbReference>
<feature type="signal peptide" evidence="3">
    <location>
        <begin position="1"/>
        <end position="34"/>
    </location>
</feature>
<keyword evidence="7" id="KW-1185">Reference proteome</keyword>
<gene>
    <name evidence="6" type="ORF">SGLAU_00645</name>
</gene>
<dbReference type="PROSITE" id="PS51820">
    <property type="entry name" value="PA14"/>
    <property type="match status" value="1"/>
</dbReference>
<dbReference type="InterPro" id="IPR003961">
    <property type="entry name" value="FN3_dom"/>
</dbReference>
<feature type="chain" id="PRO_5001851307" evidence="3">
    <location>
        <begin position="35"/>
        <end position="755"/>
    </location>
</feature>
<dbReference type="SUPFAM" id="SSF56988">
    <property type="entry name" value="Anthrax protective antigen"/>
    <property type="match status" value="1"/>
</dbReference>
<feature type="domain" description="Fibronectin type-III" evidence="4">
    <location>
        <begin position="559"/>
        <end position="653"/>
    </location>
</feature>
<dbReference type="PROSITE" id="PS50853">
    <property type="entry name" value="FN3"/>
    <property type="match status" value="2"/>
</dbReference>
<evidence type="ECO:0000256" key="1">
    <source>
        <dbReference type="ARBA" id="ARBA00023295"/>
    </source>
</evidence>
<keyword evidence="1" id="KW-0378">Hydrolase</keyword>
<dbReference type="SMART" id="SM00060">
    <property type="entry name" value="FN3"/>
    <property type="match status" value="5"/>
</dbReference>
<evidence type="ECO:0000256" key="3">
    <source>
        <dbReference type="SAM" id="SignalP"/>
    </source>
</evidence>
<dbReference type="HOGENOM" id="CLU_404349_0_0_11"/>
<dbReference type="PANTHER" id="PTHR47135">
    <property type="entry name" value="FIBRONECTIN TYPE III DOMAIN-CONTAINING PROTEIN 7"/>
    <property type="match status" value="1"/>
</dbReference>
<dbReference type="eggNOG" id="COG4733">
    <property type="taxonomic scope" value="Bacteria"/>
</dbReference>
<dbReference type="Proteomes" id="UP000029482">
    <property type="component" value="Chromosome"/>
</dbReference>
<dbReference type="InterPro" id="IPR036116">
    <property type="entry name" value="FN3_sf"/>
</dbReference>
<dbReference type="InterPro" id="IPR037524">
    <property type="entry name" value="PA14/GLEYA"/>
</dbReference>
<dbReference type="InterPro" id="IPR013783">
    <property type="entry name" value="Ig-like_fold"/>
</dbReference>
<evidence type="ECO:0000259" key="4">
    <source>
        <dbReference type="PROSITE" id="PS50853"/>
    </source>
</evidence>
<evidence type="ECO:0000313" key="7">
    <source>
        <dbReference type="Proteomes" id="UP000029482"/>
    </source>
</evidence>
<organism evidence="6 7">
    <name type="scientific">Streptomyces glaucescens</name>
    <dbReference type="NCBI Taxonomy" id="1907"/>
    <lineage>
        <taxon>Bacteria</taxon>
        <taxon>Bacillati</taxon>
        <taxon>Actinomycetota</taxon>
        <taxon>Actinomycetes</taxon>
        <taxon>Kitasatosporales</taxon>
        <taxon>Streptomycetaceae</taxon>
        <taxon>Streptomyces</taxon>
    </lineage>
</organism>
<dbReference type="SMART" id="SM00758">
    <property type="entry name" value="PA14"/>
    <property type="match status" value="1"/>
</dbReference>
<dbReference type="SUPFAM" id="SSF49265">
    <property type="entry name" value="Fibronectin type III"/>
    <property type="match status" value="4"/>
</dbReference>
<dbReference type="EMBL" id="CP009438">
    <property type="protein sequence ID" value="AIR96157.1"/>
    <property type="molecule type" value="Genomic_DNA"/>
</dbReference>
<keyword evidence="1" id="KW-0326">Glycosidase</keyword>
<reference evidence="7" key="1">
    <citation type="journal article" date="2015" name="J. Biotechnol.">
        <title>Complete genome sequence of the actinobacterium Streptomyces glaucescens GLA.O (DSM 40922) consisting of a linear chromosome and one linear plasmid.</title>
        <authorList>
            <person name="Ortseifen V."/>
            <person name="Winkler A."/>
            <person name="Albersmeier A."/>
            <person name="Wendler S."/>
            <person name="Puhler A."/>
            <person name="Kalinowski J."/>
            <person name="Ruckert C."/>
        </authorList>
    </citation>
    <scope>NUCLEOTIDE SEQUENCE [LARGE SCALE GENOMIC DNA]</scope>
    <source>
        <strain evidence="7">DSM 40922 / GLA O</strain>
    </source>
</reference>
<keyword evidence="2" id="KW-0119">Carbohydrate metabolism</keyword>
<name>A0A089WXK3_STRGA</name>